<comment type="similarity">
    <text evidence="1 4">Belongs to the aldehyde dehydrogenase family.</text>
</comment>
<dbReference type="PROSITE" id="PS00687">
    <property type="entry name" value="ALDEHYDE_DEHYDR_GLU"/>
    <property type="match status" value="1"/>
</dbReference>
<dbReference type="SUPFAM" id="SSF53720">
    <property type="entry name" value="ALDH-like"/>
    <property type="match status" value="1"/>
</dbReference>
<keyword evidence="2 4" id="KW-0560">Oxidoreductase</keyword>
<dbReference type="FunFam" id="3.40.605.10:FF:000007">
    <property type="entry name" value="NAD/NADP-dependent betaine aldehyde dehydrogenase"/>
    <property type="match status" value="1"/>
</dbReference>
<evidence type="ECO:0000256" key="4">
    <source>
        <dbReference type="RuleBase" id="RU003345"/>
    </source>
</evidence>
<evidence type="ECO:0000259" key="5">
    <source>
        <dbReference type="Pfam" id="PF00171"/>
    </source>
</evidence>
<dbReference type="InterPro" id="IPR016161">
    <property type="entry name" value="Ald_DH/histidinol_DH"/>
</dbReference>
<evidence type="ECO:0000256" key="3">
    <source>
        <dbReference type="PROSITE-ProRule" id="PRU10007"/>
    </source>
</evidence>
<dbReference type="CDD" id="cd07139">
    <property type="entry name" value="ALDH_AldA-Rv0768"/>
    <property type="match status" value="1"/>
</dbReference>
<reference evidence="6 7" key="1">
    <citation type="submission" date="2021-01" db="EMBL/GenBank/DDBJ databases">
        <title>Whole genome shotgun sequence of Planotetraspora phitsanulokensis NBRC 104273.</title>
        <authorList>
            <person name="Komaki H."/>
            <person name="Tamura T."/>
        </authorList>
    </citation>
    <scope>NUCLEOTIDE SEQUENCE [LARGE SCALE GENOMIC DNA]</scope>
    <source>
        <strain evidence="6 7">NBRC 104273</strain>
    </source>
</reference>
<feature type="domain" description="Aldehyde dehydrogenase" evidence="5">
    <location>
        <begin position="13"/>
        <end position="476"/>
    </location>
</feature>
<comment type="caution">
    <text evidence="6">The sequence shown here is derived from an EMBL/GenBank/DDBJ whole genome shotgun (WGS) entry which is preliminary data.</text>
</comment>
<accession>A0A8J3U1P6</accession>
<dbReference type="PANTHER" id="PTHR42804:SF1">
    <property type="entry name" value="ALDEHYDE DEHYDROGENASE-RELATED"/>
    <property type="match status" value="1"/>
</dbReference>
<dbReference type="AlphaFoldDB" id="A0A8J3U1P6"/>
<dbReference type="Proteomes" id="UP000622547">
    <property type="component" value="Unassembled WGS sequence"/>
</dbReference>
<evidence type="ECO:0000256" key="2">
    <source>
        <dbReference type="ARBA" id="ARBA00023002"/>
    </source>
</evidence>
<evidence type="ECO:0000313" key="6">
    <source>
        <dbReference type="EMBL" id="GII36625.1"/>
    </source>
</evidence>
<dbReference type="Gene3D" id="3.40.605.10">
    <property type="entry name" value="Aldehyde Dehydrogenase, Chain A, domain 1"/>
    <property type="match status" value="1"/>
</dbReference>
<dbReference type="InterPro" id="IPR015590">
    <property type="entry name" value="Aldehyde_DH_dom"/>
</dbReference>
<sequence length="478" mass="50705">MITYDNLYVGGQWVAPATGGVLEVRSPHDLSLVGTAPHAAPADVDAAVAAARRAFDEGPWPRMSPQERHAAVERFSKLHAARAEEFAALVTSENGTPLWFTRWTHQSGVPEQTNAYLRAAAALDWDEQVGAVNGSSTLLRREPVGVVAAIIPWNAPHQSALAKLVPALLAGCTVILKASPETALDALALAEVFDEAGLPEGVVSILPAGRETSEYLVAHPGVDKIAFTGSTAVGRRIASIAGGQLKRVSLELGGKSASIILEDADLTAAVEGLKLLSLGNNAESCVAHTRILAPRSRYEEVVGALKTMMEGLRVGDPADPQTFIGPMVRADQQQRVRSYIELGIAEGARMVTGGPETPDGPARGHYVRPTLFADVDSSMRIAREEIFGPVLVVIPFDDEDDAVRIANDSEYGLGGGVWTADRDHGIEVARRIRTGWMTVNGATPTFDGAFGGYKSSGIGREFGATGLAQYVEYKTIAV</sequence>
<dbReference type="Gene3D" id="3.40.309.10">
    <property type="entry name" value="Aldehyde Dehydrogenase, Chain A, domain 2"/>
    <property type="match status" value="1"/>
</dbReference>
<gene>
    <name evidence="6" type="ORF">Pph01_16280</name>
</gene>
<dbReference type="InterPro" id="IPR029510">
    <property type="entry name" value="Ald_DH_CS_GLU"/>
</dbReference>
<organism evidence="6 7">
    <name type="scientific">Planotetraspora phitsanulokensis</name>
    <dbReference type="NCBI Taxonomy" id="575192"/>
    <lineage>
        <taxon>Bacteria</taxon>
        <taxon>Bacillati</taxon>
        <taxon>Actinomycetota</taxon>
        <taxon>Actinomycetes</taxon>
        <taxon>Streptosporangiales</taxon>
        <taxon>Streptosporangiaceae</taxon>
        <taxon>Planotetraspora</taxon>
    </lineage>
</organism>
<dbReference type="InterPro" id="IPR016162">
    <property type="entry name" value="Ald_DH_N"/>
</dbReference>
<name>A0A8J3U1P6_9ACTN</name>
<dbReference type="PANTHER" id="PTHR42804">
    <property type="entry name" value="ALDEHYDE DEHYDROGENASE"/>
    <property type="match status" value="1"/>
</dbReference>
<feature type="active site" evidence="3">
    <location>
        <position position="251"/>
    </location>
</feature>
<dbReference type="InterPro" id="IPR016163">
    <property type="entry name" value="Ald_DH_C"/>
</dbReference>
<dbReference type="Pfam" id="PF00171">
    <property type="entry name" value="Aldedh"/>
    <property type="match status" value="1"/>
</dbReference>
<evidence type="ECO:0000313" key="7">
    <source>
        <dbReference type="Proteomes" id="UP000622547"/>
    </source>
</evidence>
<dbReference type="RefSeq" id="WP_204072354.1">
    <property type="nucleotide sequence ID" value="NZ_BAABHI010000020.1"/>
</dbReference>
<evidence type="ECO:0000256" key="1">
    <source>
        <dbReference type="ARBA" id="ARBA00009986"/>
    </source>
</evidence>
<dbReference type="EMBL" id="BOOP01000005">
    <property type="protein sequence ID" value="GII36625.1"/>
    <property type="molecule type" value="Genomic_DNA"/>
</dbReference>
<keyword evidence="7" id="KW-1185">Reference proteome</keyword>
<protein>
    <submittedName>
        <fullName evidence="6">Aldehyde dehydrogenase</fullName>
    </submittedName>
</protein>
<dbReference type="GO" id="GO:0016620">
    <property type="term" value="F:oxidoreductase activity, acting on the aldehyde or oxo group of donors, NAD or NADP as acceptor"/>
    <property type="evidence" value="ECO:0007669"/>
    <property type="project" value="InterPro"/>
</dbReference>
<proteinExistence type="inferred from homology"/>